<dbReference type="Pfam" id="PF00001">
    <property type="entry name" value="7tm_1"/>
    <property type="match status" value="1"/>
</dbReference>
<evidence type="ECO:0000256" key="7">
    <source>
        <dbReference type="ARBA" id="ARBA00023170"/>
    </source>
</evidence>
<dbReference type="PROSITE" id="PS00237">
    <property type="entry name" value="G_PROTEIN_RECEP_F1_1"/>
    <property type="match status" value="1"/>
</dbReference>
<keyword evidence="4 10" id="KW-1133">Transmembrane helix</keyword>
<comment type="caution">
    <text evidence="12">The sequence shown here is derived from an EMBL/GenBank/DDBJ whole genome shotgun (WGS) entry which is preliminary data.</text>
</comment>
<organism evidence="12 13">
    <name type="scientific">Ridgeia piscesae</name>
    <name type="common">Tubeworm</name>
    <dbReference type="NCBI Taxonomy" id="27915"/>
    <lineage>
        <taxon>Eukaryota</taxon>
        <taxon>Metazoa</taxon>
        <taxon>Spiralia</taxon>
        <taxon>Lophotrochozoa</taxon>
        <taxon>Annelida</taxon>
        <taxon>Polychaeta</taxon>
        <taxon>Sedentaria</taxon>
        <taxon>Canalipalpata</taxon>
        <taxon>Sabellida</taxon>
        <taxon>Siboglinidae</taxon>
        <taxon>Ridgeia</taxon>
    </lineage>
</organism>
<dbReference type="GO" id="GO:0005886">
    <property type="term" value="C:plasma membrane"/>
    <property type="evidence" value="ECO:0007669"/>
    <property type="project" value="UniProtKB-SubCell"/>
</dbReference>
<evidence type="ECO:0000256" key="5">
    <source>
        <dbReference type="ARBA" id="ARBA00023040"/>
    </source>
</evidence>
<keyword evidence="6 10" id="KW-0472">Membrane</keyword>
<sequence>MTTSIRAYMFALGIADTLICVCFTIEYTRIGNFGHLVYVYVHNTSLIFSTVLLAFLATDRCLAVSKPHLFSLSTRRAISALVTIAIVSVCYSAIIFLAKMFALGRTHAVLITCMAGVCFLTTVTSYGIMAVLLLMRTKTARRRVGVVPLTQAGSTSLASTSGKMSAGVVTPGSAVSELAALGVPTGKVSAPATRSSPTATQAQRGTLLILVITAVFVVFWVPFFLMMCGLPIPRGATRVFTINSVVNPFIYSFLSPMFRSDVVQFFRETRAKLTSCCRPCLC</sequence>
<dbReference type="EMBL" id="JAODUO010000725">
    <property type="protein sequence ID" value="KAK2175521.1"/>
    <property type="molecule type" value="Genomic_DNA"/>
</dbReference>
<protein>
    <recommendedName>
        <fullName evidence="11">G-protein coupled receptors family 1 profile domain-containing protein</fullName>
    </recommendedName>
</protein>
<evidence type="ECO:0000256" key="9">
    <source>
        <dbReference type="RuleBase" id="RU000688"/>
    </source>
</evidence>
<name>A0AAD9KQA3_RIDPI</name>
<dbReference type="InterPro" id="IPR017452">
    <property type="entry name" value="GPCR_Rhodpsn_7TM"/>
</dbReference>
<evidence type="ECO:0000256" key="6">
    <source>
        <dbReference type="ARBA" id="ARBA00023136"/>
    </source>
</evidence>
<keyword evidence="8 9" id="KW-0807">Transducer</keyword>
<evidence type="ECO:0000256" key="1">
    <source>
        <dbReference type="ARBA" id="ARBA00004651"/>
    </source>
</evidence>
<evidence type="ECO:0000256" key="2">
    <source>
        <dbReference type="ARBA" id="ARBA00022475"/>
    </source>
</evidence>
<dbReference type="InterPro" id="IPR000276">
    <property type="entry name" value="GPCR_Rhodpsn"/>
</dbReference>
<keyword evidence="3 9" id="KW-0812">Transmembrane</keyword>
<dbReference type="PANTHER" id="PTHR24230">
    <property type="entry name" value="G-PROTEIN COUPLED RECEPTOR"/>
    <property type="match status" value="1"/>
</dbReference>
<accession>A0AAD9KQA3</accession>
<evidence type="ECO:0000313" key="13">
    <source>
        <dbReference type="Proteomes" id="UP001209878"/>
    </source>
</evidence>
<feature type="transmembrane region" description="Helical" evidence="10">
    <location>
        <begin position="36"/>
        <end position="57"/>
    </location>
</feature>
<feature type="transmembrane region" description="Helical" evidence="10">
    <location>
        <begin position="78"/>
        <end position="102"/>
    </location>
</feature>
<reference evidence="12" key="1">
    <citation type="journal article" date="2023" name="Mol. Biol. Evol.">
        <title>Third-Generation Sequencing Reveals the Adaptive Role of the Epigenome in Three Deep-Sea Polychaetes.</title>
        <authorList>
            <person name="Perez M."/>
            <person name="Aroh O."/>
            <person name="Sun Y."/>
            <person name="Lan Y."/>
            <person name="Juniper S.K."/>
            <person name="Young C.R."/>
            <person name="Angers B."/>
            <person name="Qian P.Y."/>
        </authorList>
    </citation>
    <scope>NUCLEOTIDE SEQUENCE</scope>
    <source>
        <strain evidence="12">R07B-5</strain>
    </source>
</reference>
<evidence type="ECO:0000256" key="4">
    <source>
        <dbReference type="ARBA" id="ARBA00022989"/>
    </source>
</evidence>
<comment type="subcellular location">
    <subcellularLocation>
        <location evidence="1">Cell membrane</location>
        <topology evidence="1">Multi-pass membrane protein</topology>
    </subcellularLocation>
</comment>
<evidence type="ECO:0000256" key="3">
    <source>
        <dbReference type="ARBA" id="ARBA00022692"/>
    </source>
</evidence>
<feature type="transmembrane region" description="Helical" evidence="10">
    <location>
        <begin position="108"/>
        <end position="134"/>
    </location>
</feature>
<keyword evidence="2" id="KW-1003">Cell membrane</keyword>
<dbReference type="PANTHER" id="PTHR24230:SF158">
    <property type="entry name" value="G-PROTEIN COUPLED RECEPTORS FAMILY 1 PROFILE DOMAIN-CONTAINING PROTEIN"/>
    <property type="match status" value="1"/>
</dbReference>
<dbReference type="GO" id="GO:0007218">
    <property type="term" value="P:neuropeptide signaling pathway"/>
    <property type="evidence" value="ECO:0007669"/>
    <property type="project" value="TreeGrafter"/>
</dbReference>
<proteinExistence type="inferred from homology"/>
<dbReference type="PRINTS" id="PR00237">
    <property type="entry name" value="GPCRRHODOPSN"/>
</dbReference>
<dbReference type="Gene3D" id="1.20.1070.10">
    <property type="entry name" value="Rhodopsin 7-helix transmembrane proteins"/>
    <property type="match status" value="1"/>
</dbReference>
<comment type="similarity">
    <text evidence="9">Belongs to the G-protein coupled receptor 1 family.</text>
</comment>
<feature type="transmembrane region" description="Helical" evidence="10">
    <location>
        <begin position="207"/>
        <end position="232"/>
    </location>
</feature>
<feature type="domain" description="G-protein coupled receptors family 1 profile" evidence="11">
    <location>
        <begin position="1"/>
        <end position="259"/>
    </location>
</feature>
<evidence type="ECO:0000313" key="12">
    <source>
        <dbReference type="EMBL" id="KAK2175521.1"/>
    </source>
</evidence>
<keyword evidence="13" id="KW-1185">Reference proteome</keyword>
<dbReference type="PROSITE" id="PS50262">
    <property type="entry name" value="G_PROTEIN_RECEP_F1_2"/>
    <property type="match status" value="1"/>
</dbReference>
<feature type="transmembrane region" description="Helical" evidence="10">
    <location>
        <begin position="7"/>
        <end position="30"/>
    </location>
</feature>
<keyword evidence="5 9" id="KW-0297">G-protein coupled receptor</keyword>
<dbReference type="SUPFAM" id="SSF81321">
    <property type="entry name" value="Family A G protein-coupled receptor-like"/>
    <property type="match status" value="1"/>
</dbReference>
<keyword evidence="7 9" id="KW-0675">Receptor</keyword>
<evidence type="ECO:0000256" key="8">
    <source>
        <dbReference type="ARBA" id="ARBA00023224"/>
    </source>
</evidence>
<dbReference type="AlphaFoldDB" id="A0AAD9KQA3"/>
<evidence type="ECO:0000259" key="11">
    <source>
        <dbReference type="PROSITE" id="PS50262"/>
    </source>
</evidence>
<evidence type="ECO:0000256" key="10">
    <source>
        <dbReference type="SAM" id="Phobius"/>
    </source>
</evidence>
<dbReference type="GO" id="GO:0008528">
    <property type="term" value="F:G protein-coupled peptide receptor activity"/>
    <property type="evidence" value="ECO:0007669"/>
    <property type="project" value="TreeGrafter"/>
</dbReference>
<dbReference type="Proteomes" id="UP001209878">
    <property type="component" value="Unassembled WGS sequence"/>
</dbReference>
<gene>
    <name evidence="12" type="ORF">NP493_721g01006</name>
</gene>